<dbReference type="AlphaFoldDB" id="A0A131YM30"/>
<dbReference type="FunFam" id="1.10.472.10:FF:000031">
    <property type="entry name" value="cyclin-L1-1-like isoform X1"/>
    <property type="match status" value="1"/>
</dbReference>
<dbReference type="GO" id="GO:0006357">
    <property type="term" value="P:regulation of transcription by RNA polymerase II"/>
    <property type="evidence" value="ECO:0007669"/>
    <property type="project" value="InterPro"/>
</dbReference>
<dbReference type="InterPro" id="IPR043198">
    <property type="entry name" value="Cyclin/Ssn8"/>
</dbReference>
<evidence type="ECO:0000256" key="2">
    <source>
        <dbReference type="RuleBase" id="RU000383"/>
    </source>
</evidence>
<name>A0A131YM30_RHIAP</name>
<dbReference type="InterPro" id="IPR004367">
    <property type="entry name" value="Cyclin_C-dom"/>
</dbReference>
<feature type="domain" description="Cyclin C-terminal" evidence="5">
    <location>
        <begin position="175"/>
        <end position="294"/>
    </location>
</feature>
<feature type="compositionally biased region" description="Low complexity" evidence="3">
    <location>
        <begin position="382"/>
        <end position="393"/>
    </location>
</feature>
<dbReference type="CDD" id="cd20589">
    <property type="entry name" value="CYCLIN_CCNL1_rpt1"/>
    <property type="match status" value="1"/>
</dbReference>
<dbReference type="InterPro" id="IPR006671">
    <property type="entry name" value="Cyclin_N"/>
</dbReference>
<organism evidence="6">
    <name type="scientific">Rhipicephalus appendiculatus</name>
    <name type="common">Brown ear tick</name>
    <dbReference type="NCBI Taxonomy" id="34631"/>
    <lineage>
        <taxon>Eukaryota</taxon>
        <taxon>Metazoa</taxon>
        <taxon>Ecdysozoa</taxon>
        <taxon>Arthropoda</taxon>
        <taxon>Chelicerata</taxon>
        <taxon>Arachnida</taxon>
        <taxon>Acari</taxon>
        <taxon>Parasitiformes</taxon>
        <taxon>Ixodida</taxon>
        <taxon>Ixodoidea</taxon>
        <taxon>Ixodidae</taxon>
        <taxon>Rhipicephalinae</taxon>
        <taxon>Rhipicephalus</taxon>
        <taxon>Rhipicephalus</taxon>
    </lineage>
</organism>
<evidence type="ECO:0000259" key="4">
    <source>
        <dbReference type="SMART" id="SM00385"/>
    </source>
</evidence>
<feature type="domain" description="Cyclin-like" evidence="4">
    <location>
        <begin position="179"/>
        <end position="263"/>
    </location>
</feature>
<dbReference type="InterPro" id="IPR036915">
    <property type="entry name" value="Cyclin-like_sf"/>
</dbReference>
<feature type="domain" description="Cyclin-like" evidence="4">
    <location>
        <begin position="64"/>
        <end position="166"/>
    </location>
</feature>
<sequence length="510" mass="56854">MISSENMAVASAQNNTEGAKPKHGKVILLLENCILPPERLLSTPSNADGLDSNAETDLRILGCELIQTSGKLLRLPQVAMATGQVLFHRFYFSKSFVRHSMEIVAMACITLASKIEEAPRRIRDVVNIFHHIKQVKGAKTIQPLILDQNYINLKNQVIKAERRVLKELGFCVHVKHPHKIIVTLLQVLDCEKNMKLMQAAWNYMNDSLRTDIFVRYSPETIACACIYLSARLLQIALPNQPPWYAVFNVQEEDIQDTCRRILGIYCRKPDAEALEKKVEELKKAHLEAKLRAKLASGITTPNLGNGSSFSPSSRNNSPRQSPILDSSTKKKEETKPAVERSPRVDRTASNHIPGTGTKRKASVSPSSSPVRSRKENSRQGHSSSSSNGSSPPSLAAPTRGRTPPRSYKDSGSGLSSPVRSKLEDGRSKDSSNSKRHSSHKRKRSVSSRSRSRSPSHRHGSKKSSSSSHRSSRHKSSPGHSEHNHRRHRSSSKKERSREGRNHRTAITARR</sequence>
<dbReference type="InterPro" id="IPR013763">
    <property type="entry name" value="Cyclin-like_dom"/>
</dbReference>
<dbReference type="GO" id="GO:0016538">
    <property type="term" value="F:cyclin-dependent protein serine/threonine kinase regulator activity"/>
    <property type="evidence" value="ECO:0007669"/>
    <property type="project" value="InterPro"/>
</dbReference>
<evidence type="ECO:0000256" key="1">
    <source>
        <dbReference type="ARBA" id="ARBA00023127"/>
    </source>
</evidence>
<dbReference type="PIRSF" id="PIRSF036580">
    <property type="entry name" value="Cyclin_L"/>
    <property type="match status" value="1"/>
</dbReference>
<feature type="compositionally biased region" description="Basic and acidic residues" evidence="3">
    <location>
        <begin position="491"/>
        <end position="501"/>
    </location>
</feature>
<dbReference type="SMART" id="SM00385">
    <property type="entry name" value="CYCLIN"/>
    <property type="match status" value="2"/>
</dbReference>
<evidence type="ECO:0000313" key="6">
    <source>
        <dbReference type="EMBL" id="JAP80324.1"/>
    </source>
</evidence>
<proteinExistence type="inferred from homology"/>
<feature type="compositionally biased region" description="Basic residues" evidence="3">
    <location>
        <begin position="433"/>
        <end position="461"/>
    </location>
</feature>
<dbReference type="SUPFAM" id="SSF47954">
    <property type="entry name" value="Cyclin-like"/>
    <property type="match status" value="2"/>
</dbReference>
<dbReference type="Gene3D" id="1.10.472.10">
    <property type="entry name" value="Cyclin-like"/>
    <property type="match status" value="2"/>
</dbReference>
<dbReference type="EMBL" id="GEDV01008233">
    <property type="protein sequence ID" value="JAP80324.1"/>
    <property type="molecule type" value="Transcribed_RNA"/>
</dbReference>
<feature type="compositionally biased region" description="Basic residues" evidence="3">
    <location>
        <begin position="469"/>
        <end position="490"/>
    </location>
</feature>
<comment type="similarity">
    <text evidence="2">Belongs to the cyclin family.</text>
</comment>
<feature type="compositionally biased region" description="Basic and acidic residues" evidence="3">
    <location>
        <begin position="420"/>
        <end position="432"/>
    </location>
</feature>
<dbReference type="PANTHER" id="PTHR10026">
    <property type="entry name" value="CYCLIN"/>
    <property type="match status" value="1"/>
</dbReference>
<dbReference type="Pfam" id="PF02984">
    <property type="entry name" value="Cyclin_C"/>
    <property type="match status" value="1"/>
</dbReference>
<feature type="region of interest" description="Disordered" evidence="3">
    <location>
        <begin position="299"/>
        <end position="510"/>
    </location>
</feature>
<dbReference type="FunFam" id="1.10.472.10:FF:000016">
    <property type="entry name" value="cyclin-L1 isoform X1"/>
    <property type="match status" value="1"/>
</dbReference>
<reference evidence="6" key="1">
    <citation type="journal article" date="2016" name="Ticks Tick Borne Dis.">
        <title>De novo assembly and annotation of the salivary gland transcriptome of Rhipicephalus appendiculatus male and female ticks during blood feeding.</title>
        <authorList>
            <person name="de Castro M.H."/>
            <person name="de Klerk D."/>
            <person name="Pienaar R."/>
            <person name="Latif A.A."/>
            <person name="Rees D.J."/>
            <person name="Mans B.J."/>
        </authorList>
    </citation>
    <scope>NUCLEOTIDE SEQUENCE</scope>
    <source>
        <tissue evidence="6">Salivary glands</tissue>
    </source>
</reference>
<evidence type="ECO:0000259" key="5">
    <source>
        <dbReference type="SMART" id="SM01332"/>
    </source>
</evidence>
<evidence type="ECO:0000256" key="3">
    <source>
        <dbReference type="SAM" id="MobiDB-lite"/>
    </source>
</evidence>
<protein>
    <submittedName>
        <fullName evidence="6">Cyclin-L1</fullName>
    </submittedName>
</protein>
<feature type="compositionally biased region" description="Low complexity" evidence="3">
    <location>
        <begin position="301"/>
        <end position="322"/>
    </location>
</feature>
<dbReference type="Pfam" id="PF00134">
    <property type="entry name" value="Cyclin_N"/>
    <property type="match status" value="1"/>
</dbReference>
<keyword evidence="1 2" id="KW-0195">Cyclin</keyword>
<feature type="compositionally biased region" description="Basic and acidic residues" evidence="3">
    <location>
        <begin position="327"/>
        <end position="348"/>
    </location>
</feature>
<dbReference type="SMART" id="SM01332">
    <property type="entry name" value="Cyclin_C"/>
    <property type="match status" value="1"/>
</dbReference>
<accession>A0A131YM30</accession>